<evidence type="ECO:0000313" key="2">
    <source>
        <dbReference type="Proteomes" id="UP000295530"/>
    </source>
</evidence>
<name>A0A4R6E1A8_SCAGO</name>
<reference evidence="1 2" key="1">
    <citation type="submission" date="2019-03" db="EMBL/GenBank/DDBJ databases">
        <title>Genomic analyses of the natural microbiome of Caenorhabditis elegans.</title>
        <authorList>
            <person name="Samuel B."/>
        </authorList>
    </citation>
    <scope>NUCLEOTIDE SEQUENCE [LARGE SCALE GENOMIC DNA]</scope>
    <source>
        <strain evidence="1 2">BIGb0156</strain>
    </source>
</reference>
<dbReference type="RefSeq" id="WP_133462095.1">
    <property type="nucleotide sequence ID" value="NZ_SNVX01000018.1"/>
</dbReference>
<evidence type="ECO:0000313" key="1">
    <source>
        <dbReference type="EMBL" id="TDN51497.1"/>
    </source>
</evidence>
<dbReference type="EMBL" id="SNVX01000018">
    <property type="protein sequence ID" value="TDN51497.1"/>
    <property type="molecule type" value="Genomic_DNA"/>
</dbReference>
<keyword evidence="2" id="KW-1185">Reference proteome</keyword>
<dbReference type="AlphaFoldDB" id="A0A4R6E1A8"/>
<protein>
    <submittedName>
        <fullName evidence="1">Uncharacterized protein</fullName>
    </submittedName>
</protein>
<gene>
    <name evidence="1" type="ORF">EC847_11826</name>
</gene>
<accession>A0A4R6E1A8</accession>
<organism evidence="1 2">
    <name type="scientific">Scandinavium goeteborgense</name>
    <dbReference type="NCBI Taxonomy" id="1851514"/>
    <lineage>
        <taxon>Bacteria</taxon>
        <taxon>Pseudomonadati</taxon>
        <taxon>Pseudomonadota</taxon>
        <taxon>Gammaproteobacteria</taxon>
        <taxon>Enterobacterales</taxon>
        <taxon>Enterobacteriaceae</taxon>
        <taxon>Scandinavium</taxon>
    </lineage>
</organism>
<dbReference type="Proteomes" id="UP000295530">
    <property type="component" value="Unassembled WGS sequence"/>
</dbReference>
<sequence>MKIIKAIAVRSIHSCRVNVSLNAHVINHVRERLRVRYFPIAGIRSLSDLTAREVEAGAATLVKNATLRVAYKPFEGTAGPGEKK</sequence>
<comment type="caution">
    <text evidence="1">The sequence shown here is derived from an EMBL/GenBank/DDBJ whole genome shotgun (WGS) entry which is preliminary data.</text>
</comment>
<proteinExistence type="predicted"/>